<dbReference type="PANTHER" id="PTHR24421">
    <property type="entry name" value="NITRATE/NITRITE SENSOR PROTEIN NARX-RELATED"/>
    <property type="match status" value="1"/>
</dbReference>
<dbReference type="EMBL" id="LT629742">
    <property type="protein sequence ID" value="SDS31917.1"/>
    <property type="molecule type" value="Genomic_DNA"/>
</dbReference>
<evidence type="ECO:0000256" key="2">
    <source>
        <dbReference type="ARBA" id="ARBA00022777"/>
    </source>
</evidence>
<evidence type="ECO:0000259" key="6">
    <source>
        <dbReference type="Pfam" id="PF02518"/>
    </source>
</evidence>
<feature type="domain" description="Histidine kinase/HSP90-like ATPase" evidence="6">
    <location>
        <begin position="318"/>
        <end position="402"/>
    </location>
</feature>
<dbReference type="PANTHER" id="PTHR24421:SF61">
    <property type="entry name" value="OXYGEN SENSOR HISTIDINE KINASE NREB"/>
    <property type="match status" value="1"/>
</dbReference>
<dbReference type="Gene3D" id="3.30.565.10">
    <property type="entry name" value="Histidine kinase-like ATPase, C-terminal domain"/>
    <property type="match status" value="1"/>
</dbReference>
<evidence type="ECO:0000256" key="4">
    <source>
        <dbReference type="SAM" id="MobiDB-lite"/>
    </source>
</evidence>
<protein>
    <submittedName>
        <fullName evidence="7">Signal transduction histidine kinase</fullName>
    </submittedName>
</protein>
<keyword evidence="1" id="KW-0808">Transferase</keyword>
<keyword evidence="5" id="KW-0812">Transmembrane</keyword>
<dbReference type="SUPFAM" id="SSF55874">
    <property type="entry name" value="ATPase domain of HSP90 chaperone/DNA topoisomerase II/histidine kinase"/>
    <property type="match status" value="1"/>
</dbReference>
<keyword evidence="5" id="KW-0472">Membrane</keyword>
<dbReference type="RefSeq" id="WP_231919370.1">
    <property type="nucleotide sequence ID" value="NZ_LT629742.1"/>
</dbReference>
<feature type="transmembrane region" description="Helical" evidence="5">
    <location>
        <begin position="66"/>
        <end position="84"/>
    </location>
</feature>
<keyword evidence="2 7" id="KW-0418">Kinase</keyword>
<feature type="region of interest" description="Disordered" evidence="4">
    <location>
        <begin position="409"/>
        <end position="429"/>
    </location>
</feature>
<dbReference type="AlphaFoldDB" id="A0A1H1R804"/>
<dbReference type="GO" id="GO:0000160">
    <property type="term" value="P:phosphorelay signal transduction system"/>
    <property type="evidence" value="ECO:0007669"/>
    <property type="project" value="UniProtKB-KW"/>
</dbReference>
<keyword evidence="5" id="KW-1133">Transmembrane helix</keyword>
<feature type="transmembrane region" description="Helical" evidence="5">
    <location>
        <begin position="40"/>
        <end position="59"/>
    </location>
</feature>
<dbReference type="STRING" id="412690.SAMN04489834_1261"/>
<evidence type="ECO:0000313" key="8">
    <source>
        <dbReference type="Proteomes" id="UP000181956"/>
    </source>
</evidence>
<gene>
    <name evidence="7" type="ORF">SAMN04489834_1261</name>
</gene>
<organism evidence="7 8">
    <name type="scientific">Microterricola viridarii</name>
    <dbReference type="NCBI Taxonomy" id="412690"/>
    <lineage>
        <taxon>Bacteria</taxon>
        <taxon>Bacillati</taxon>
        <taxon>Actinomycetota</taxon>
        <taxon>Actinomycetes</taxon>
        <taxon>Micrococcales</taxon>
        <taxon>Microbacteriaceae</taxon>
        <taxon>Microterricola</taxon>
    </lineage>
</organism>
<accession>A0A1H1R804</accession>
<sequence length="429" mass="45209">MQRILKERDRLLRRTVRYSGLASCFLAAVCIVLPGGVAPLTLVSTLALVAITAIAHYFIGERGAPLWMAICLIAGNFAILLLGVDPGAVRDAGEALDPALSHDPSVAAVAAIAVIGSGVLGALALMATMSRSRLLLIAVGFALTCLSVTVASAPRALPSSTPLLLTIAAWAAIGTAGWWIAQSVPRVMQRIASIGRAHRAERLASEAEAQRRQDARLLHDTVLATLTLLAHSGVGVSADALRHQAANDAKLLRQLRLGGVPTPLRSGTYNLQPVAESALGNTLESVKQRFGRMGLDVKWHGSGQILLPSAVLDAFLGALGECLENVRRHAQVSEADVTITDDEHTLRAMVTDAGVGFNLGDVDPARLGFAESVVGRLREVGGNARLFSSPGSGTTVVLEVPKHDEVFGHDEAAGYDEPYGHERHFGGER</sequence>
<evidence type="ECO:0000256" key="3">
    <source>
        <dbReference type="ARBA" id="ARBA00023012"/>
    </source>
</evidence>
<evidence type="ECO:0000256" key="1">
    <source>
        <dbReference type="ARBA" id="ARBA00022679"/>
    </source>
</evidence>
<proteinExistence type="predicted"/>
<reference evidence="8" key="1">
    <citation type="submission" date="2016-10" db="EMBL/GenBank/DDBJ databases">
        <authorList>
            <person name="Varghese N."/>
            <person name="Submissions S."/>
        </authorList>
    </citation>
    <scope>NUCLEOTIDE SEQUENCE [LARGE SCALE GENOMIC DNA]</scope>
    <source>
        <strain evidence="8">DSM 21772</strain>
    </source>
</reference>
<feature type="transmembrane region" description="Helical" evidence="5">
    <location>
        <begin position="163"/>
        <end position="181"/>
    </location>
</feature>
<dbReference type="Pfam" id="PF02518">
    <property type="entry name" value="HATPase_c"/>
    <property type="match status" value="1"/>
</dbReference>
<keyword evidence="8" id="KW-1185">Reference proteome</keyword>
<dbReference type="Proteomes" id="UP000181956">
    <property type="component" value="Chromosome I"/>
</dbReference>
<evidence type="ECO:0000313" key="7">
    <source>
        <dbReference type="EMBL" id="SDS31917.1"/>
    </source>
</evidence>
<keyword evidence="3" id="KW-0902">Two-component regulatory system</keyword>
<dbReference type="GO" id="GO:0016301">
    <property type="term" value="F:kinase activity"/>
    <property type="evidence" value="ECO:0007669"/>
    <property type="project" value="UniProtKB-KW"/>
</dbReference>
<feature type="transmembrane region" description="Helical" evidence="5">
    <location>
        <begin position="16"/>
        <end position="34"/>
    </location>
</feature>
<dbReference type="InterPro" id="IPR036890">
    <property type="entry name" value="HATPase_C_sf"/>
</dbReference>
<dbReference type="InterPro" id="IPR003594">
    <property type="entry name" value="HATPase_dom"/>
</dbReference>
<evidence type="ECO:0000256" key="5">
    <source>
        <dbReference type="SAM" id="Phobius"/>
    </source>
</evidence>
<feature type="transmembrane region" description="Helical" evidence="5">
    <location>
        <begin position="134"/>
        <end position="157"/>
    </location>
</feature>
<dbReference type="InterPro" id="IPR050482">
    <property type="entry name" value="Sensor_HK_TwoCompSys"/>
</dbReference>
<feature type="transmembrane region" description="Helical" evidence="5">
    <location>
        <begin position="104"/>
        <end position="127"/>
    </location>
</feature>
<name>A0A1H1R804_9MICO</name>